<evidence type="ECO:0000259" key="4">
    <source>
        <dbReference type="PROSITE" id="PS01031"/>
    </source>
</evidence>
<comment type="similarity">
    <text evidence="1 2">Belongs to the small heat shock protein (HSP20) family.</text>
</comment>
<feature type="compositionally biased region" description="Polar residues" evidence="3">
    <location>
        <begin position="89"/>
        <end position="106"/>
    </location>
</feature>
<dbReference type="GO" id="GO:0005634">
    <property type="term" value="C:nucleus"/>
    <property type="evidence" value="ECO:0007669"/>
    <property type="project" value="TreeGrafter"/>
</dbReference>
<evidence type="ECO:0000256" key="1">
    <source>
        <dbReference type="PROSITE-ProRule" id="PRU00285"/>
    </source>
</evidence>
<dbReference type="EMBL" id="CAXIEN010000080">
    <property type="protein sequence ID" value="CAL1274849.1"/>
    <property type="molecule type" value="Genomic_DNA"/>
</dbReference>
<dbReference type="GO" id="GO:0009408">
    <property type="term" value="P:response to heat"/>
    <property type="evidence" value="ECO:0007669"/>
    <property type="project" value="TreeGrafter"/>
</dbReference>
<gene>
    <name evidence="5" type="ORF">LARSCL_LOCUS7743</name>
</gene>
<evidence type="ECO:0000313" key="5">
    <source>
        <dbReference type="EMBL" id="CAL1274849.1"/>
    </source>
</evidence>
<evidence type="ECO:0000313" key="6">
    <source>
        <dbReference type="Proteomes" id="UP001497382"/>
    </source>
</evidence>
<protein>
    <recommendedName>
        <fullName evidence="4">SHSP domain-containing protein</fullName>
    </recommendedName>
</protein>
<dbReference type="CDD" id="cd06526">
    <property type="entry name" value="metazoan_ACD"/>
    <property type="match status" value="1"/>
</dbReference>
<proteinExistence type="inferred from homology"/>
<feature type="domain" description="SHSP" evidence="4">
    <location>
        <begin position="1"/>
        <end position="99"/>
    </location>
</feature>
<dbReference type="PRINTS" id="PR00299">
    <property type="entry name" value="ACRYSTALLIN"/>
</dbReference>
<dbReference type="GO" id="GO:0051082">
    <property type="term" value="F:unfolded protein binding"/>
    <property type="evidence" value="ECO:0007669"/>
    <property type="project" value="TreeGrafter"/>
</dbReference>
<dbReference type="PROSITE" id="PS01031">
    <property type="entry name" value="SHSP"/>
    <property type="match status" value="1"/>
</dbReference>
<dbReference type="InterPro" id="IPR002068">
    <property type="entry name" value="A-crystallin/Hsp20_dom"/>
</dbReference>
<dbReference type="InterPro" id="IPR008978">
    <property type="entry name" value="HSP20-like_chaperone"/>
</dbReference>
<dbReference type="Gene3D" id="2.60.40.790">
    <property type="match status" value="1"/>
</dbReference>
<dbReference type="Proteomes" id="UP001497382">
    <property type="component" value="Unassembled WGS sequence"/>
</dbReference>
<accession>A0AAV1ZSV3</accession>
<dbReference type="PANTHER" id="PTHR45640">
    <property type="entry name" value="HEAT SHOCK PROTEIN HSP-12.2-RELATED"/>
    <property type="match status" value="1"/>
</dbReference>
<dbReference type="SUPFAM" id="SSF49764">
    <property type="entry name" value="HSP20-like chaperones"/>
    <property type="match status" value="1"/>
</dbReference>
<reference evidence="5 6" key="1">
    <citation type="submission" date="2024-04" db="EMBL/GenBank/DDBJ databases">
        <authorList>
            <person name="Rising A."/>
            <person name="Reimegard J."/>
            <person name="Sonavane S."/>
            <person name="Akerstrom W."/>
            <person name="Nylinder S."/>
            <person name="Hedman E."/>
            <person name="Kallberg Y."/>
        </authorList>
    </citation>
    <scope>NUCLEOTIDE SEQUENCE [LARGE SCALE GENOMIC DNA]</scope>
</reference>
<feature type="region of interest" description="Disordered" evidence="3">
    <location>
        <begin position="89"/>
        <end position="127"/>
    </location>
</feature>
<evidence type="ECO:0000256" key="2">
    <source>
        <dbReference type="RuleBase" id="RU003616"/>
    </source>
</evidence>
<name>A0AAV1ZSV3_9ARAC</name>
<organism evidence="5 6">
    <name type="scientific">Larinioides sclopetarius</name>
    <dbReference type="NCBI Taxonomy" id="280406"/>
    <lineage>
        <taxon>Eukaryota</taxon>
        <taxon>Metazoa</taxon>
        <taxon>Ecdysozoa</taxon>
        <taxon>Arthropoda</taxon>
        <taxon>Chelicerata</taxon>
        <taxon>Arachnida</taxon>
        <taxon>Araneae</taxon>
        <taxon>Araneomorphae</taxon>
        <taxon>Entelegynae</taxon>
        <taxon>Araneoidea</taxon>
        <taxon>Araneidae</taxon>
        <taxon>Larinioides</taxon>
    </lineage>
</organism>
<dbReference type="AlphaFoldDB" id="A0AAV1ZSV3"/>
<keyword evidence="6" id="KW-1185">Reference proteome</keyword>
<comment type="caution">
    <text evidence="5">The sequence shown here is derived from an EMBL/GenBank/DDBJ whole genome shotgun (WGS) entry which is preliminary data.</text>
</comment>
<dbReference type="PANTHER" id="PTHR45640:SF26">
    <property type="entry name" value="RE23625P"/>
    <property type="match status" value="1"/>
</dbReference>
<dbReference type="GO" id="GO:0042026">
    <property type="term" value="P:protein refolding"/>
    <property type="evidence" value="ECO:0007669"/>
    <property type="project" value="TreeGrafter"/>
</dbReference>
<sequence>MSDGSDLGFETKINISDFSPEEITVHADDRYITITGEHEERIADSGYVGRHFIRRFMLPDDVSAEHLTTTLSEDGILTVKAPYKWAVAGQSSPESIQGSDNASSPTRPEEQEPVDQKVPMRMTPNGT</sequence>
<dbReference type="GO" id="GO:0005737">
    <property type="term" value="C:cytoplasm"/>
    <property type="evidence" value="ECO:0007669"/>
    <property type="project" value="TreeGrafter"/>
</dbReference>
<evidence type="ECO:0000256" key="3">
    <source>
        <dbReference type="SAM" id="MobiDB-lite"/>
    </source>
</evidence>
<dbReference type="InterPro" id="IPR001436">
    <property type="entry name" value="Alpha-crystallin/sHSP_animal"/>
</dbReference>
<dbReference type="Pfam" id="PF00011">
    <property type="entry name" value="HSP20"/>
    <property type="match status" value="1"/>
</dbReference>